<dbReference type="GO" id="GO:0000287">
    <property type="term" value="F:magnesium ion binding"/>
    <property type="evidence" value="ECO:0007669"/>
    <property type="project" value="InterPro"/>
</dbReference>
<dbReference type="SUPFAM" id="SSF142823">
    <property type="entry name" value="ComB-like"/>
    <property type="match status" value="1"/>
</dbReference>
<dbReference type="GO" id="GO:0050532">
    <property type="term" value="F:2-phosphosulfolactate phosphatase activity"/>
    <property type="evidence" value="ECO:0007669"/>
    <property type="project" value="UniProtKB-EC"/>
</dbReference>
<dbReference type="PANTHER" id="PTHR37311">
    <property type="entry name" value="2-PHOSPHOSULFOLACTATE PHOSPHATASE-RELATED"/>
    <property type="match status" value="1"/>
</dbReference>
<evidence type="ECO:0000256" key="4">
    <source>
        <dbReference type="ARBA" id="ARBA00021948"/>
    </source>
</evidence>
<dbReference type="GO" id="GO:0050545">
    <property type="term" value="F:sulfopyruvate decarboxylase activity"/>
    <property type="evidence" value="ECO:0007669"/>
    <property type="project" value="TreeGrafter"/>
</dbReference>
<gene>
    <name evidence="8" type="ORF">EDM56_04450</name>
</gene>
<comment type="similarity">
    <text evidence="2">Belongs to the ComB family.</text>
</comment>
<keyword evidence="6" id="KW-0460">Magnesium</keyword>
<evidence type="ECO:0000256" key="5">
    <source>
        <dbReference type="ARBA" id="ARBA00022801"/>
    </source>
</evidence>
<evidence type="ECO:0000313" key="8">
    <source>
        <dbReference type="EMBL" id="RNB92007.1"/>
    </source>
</evidence>
<organism evidence="8 9">
    <name type="scientific">Brevibacillus fluminis</name>
    <dbReference type="NCBI Taxonomy" id="511487"/>
    <lineage>
        <taxon>Bacteria</taxon>
        <taxon>Bacillati</taxon>
        <taxon>Bacillota</taxon>
        <taxon>Bacilli</taxon>
        <taxon>Bacillales</taxon>
        <taxon>Paenibacillaceae</taxon>
        <taxon>Brevibacillus</taxon>
    </lineage>
</organism>
<sequence>MFAQNGFDCKVEWGKRGAREAAERGDITIIVDVLSFSSTVVTAASMGAILYPFPPPINDAALAYAESIGAELMLGRAEAVRTGTPSLSPLSFGPQHQSNRFVLCSLNGAACTRIAAEVPALLVGCLLNATAVANQANRLQKLTGAAITVVACGEHWRDPQANENELRPAIEDYLGAGAILSKLTGSKSPEALVCLGAFQQAAPRLSELIWDCGSGRELRDSGFADDVRHCARLDVFDVVPLLNVDHFTLITH</sequence>
<comment type="catalytic activity">
    <reaction evidence="7">
        <text>(2R)-O-phospho-3-sulfolactate + H2O = (2R)-3-sulfolactate + phosphate</text>
        <dbReference type="Rhea" id="RHEA:23416"/>
        <dbReference type="ChEBI" id="CHEBI:15377"/>
        <dbReference type="ChEBI" id="CHEBI:15597"/>
        <dbReference type="ChEBI" id="CHEBI:43474"/>
        <dbReference type="ChEBI" id="CHEBI:58738"/>
        <dbReference type="EC" id="3.1.3.71"/>
    </reaction>
</comment>
<comment type="caution">
    <text evidence="8">The sequence shown here is derived from an EMBL/GenBank/DDBJ whole genome shotgun (WGS) entry which is preliminary data.</text>
</comment>
<evidence type="ECO:0000256" key="7">
    <source>
        <dbReference type="ARBA" id="ARBA00033711"/>
    </source>
</evidence>
<accession>A0A3M8DYF0</accession>
<evidence type="ECO:0000313" key="9">
    <source>
        <dbReference type="Proteomes" id="UP000271031"/>
    </source>
</evidence>
<keyword evidence="5" id="KW-0378">Hydrolase</keyword>
<dbReference type="Pfam" id="PF04029">
    <property type="entry name" value="2-ph_phosp"/>
    <property type="match status" value="1"/>
</dbReference>
<dbReference type="OrthoDB" id="4913at2"/>
<dbReference type="InterPro" id="IPR036702">
    <property type="entry name" value="ComB-like_sf"/>
</dbReference>
<evidence type="ECO:0000256" key="1">
    <source>
        <dbReference type="ARBA" id="ARBA00001946"/>
    </source>
</evidence>
<reference evidence="8 9" key="1">
    <citation type="submission" date="2018-10" db="EMBL/GenBank/DDBJ databases">
        <title>Phylogenomics of Brevibacillus.</title>
        <authorList>
            <person name="Dunlap C."/>
        </authorList>
    </citation>
    <scope>NUCLEOTIDE SEQUENCE [LARGE SCALE GENOMIC DNA]</scope>
    <source>
        <strain evidence="8 9">JCM 15716</strain>
    </source>
</reference>
<dbReference type="AlphaFoldDB" id="A0A3M8DYF0"/>
<dbReference type="Proteomes" id="UP000271031">
    <property type="component" value="Unassembled WGS sequence"/>
</dbReference>
<name>A0A3M8DYF0_9BACL</name>
<dbReference type="Gene3D" id="3.90.1560.10">
    <property type="entry name" value="ComB-like"/>
    <property type="match status" value="1"/>
</dbReference>
<dbReference type="PANTHER" id="PTHR37311:SF1">
    <property type="entry name" value="2-PHOSPHOSULFOLACTATE PHOSPHATASE-RELATED"/>
    <property type="match status" value="1"/>
</dbReference>
<dbReference type="EMBL" id="RHHQ01000004">
    <property type="protein sequence ID" value="RNB92007.1"/>
    <property type="molecule type" value="Genomic_DNA"/>
</dbReference>
<evidence type="ECO:0000256" key="2">
    <source>
        <dbReference type="ARBA" id="ARBA00009997"/>
    </source>
</evidence>
<evidence type="ECO:0000256" key="3">
    <source>
        <dbReference type="ARBA" id="ARBA00012953"/>
    </source>
</evidence>
<comment type="cofactor">
    <cofactor evidence="1">
        <name>Mg(2+)</name>
        <dbReference type="ChEBI" id="CHEBI:18420"/>
    </cofactor>
</comment>
<proteinExistence type="inferred from homology"/>
<dbReference type="RefSeq" id="WP_122916669.1">
    <property type="nucleotide sequence ID" value="NZ_RHHQ01000004.1"/>
</dbReference>
<keyword evidence="9" id="KW-1185">Reference proteome</keyword>
<dbReference type="InterPro" id="IPR005238">
    <property type="entry name" value="ComB-like"/>
</dbReference>
<protein>
    <recommendedName>
        <fullName evidence="4">Probable 2-phosphosulfolactate phosphatase</fullName>
        <ecNumber evidence="3">3.1.3.71</ecNumber>
    </recommendedName>
</protein>
<evidence type="ECO:0000256" key="6">
    <source>
        <dbReference type="ARBA" id="ARBA00022842"/>
    </source>
</evidence>
<dbReference type="EC" id="3.1.3.71" evidence="3"/>